<proteinExistence type="predicted"/>
<reference evidence="1" key="1">
    <citation type="submission" date="2020-02" db="EMBL/GenBank/DDBJ databases">
        <authorList>
            <person name="Meier V. D."/>
        </authorList>
    </citation>
    <scope>NUCLEOTIDE SEQUENCE</scope>
    <source>
        <strain evidence="1">AVDCRST_MAG93</strain>
    </source>
</reference>
<name>A0A6J4L170_9CHLR</name>
<organism evidence="1">
    <name type="scientific">uncultured Chloroflexia bacterium</name>
    <dbReference type="NCBI Taxonomy" id="1672391"/>
    <lineage>
        <taxon>Bacteria</taxon>
        <taxon>Bacillati</taxon>
        <taxon>Chloroflexota</taxon>
        <taxon>Chloroflexia</taxon>
        <taxon>environmental samples</taxon>
    </lineage>
</organism>
<dbReference type="EMBL" id="CADCTR010001869">
    <property type="protein sequence ID" value="CAA9316679.1"/>
    <property type="molecule type" value="Genomic_DNA"/>
</dbReference>
<protein>
    <submittedName>
        <fullName evidence="1">Uncharacterized protein</fullName>
    </submittedName>
</protein>
<dbReference type="AlphaFoldDB" id="A0A6J4L170"/>
<accession>A0A6J4L170</accession>
<sequence length="44" mass="5415">MLFHLQQVSIALQLMRRTKRRRTNLRQTRFIVQQSKAHSLWSYS</sequence>
<evidence type="ECO:0000313" key="1">
    <source>
        <dbReference type="EMBL" id="CAA9316679.1"/>
    </source>
</evidence>
<gene>
    <name evidence="1" type="ORF">AVDCRST_MAG93-5534</name>
</gene>